<dbReference type="OrthoDB" id="660555at2759"/>
<evidence type="ECO:0000256" key="1">
    <source>
        <dbReference type="ARBA" id="ARBA00022614"/>
    </source>
</evidence>
<dbReference type="Pfam" id="PF13855">
    <property type="entry name" value="LRR_8"/>
    <property type="match status" value="1"/>
</dbReference>
<dbReference type="PROSITE" id="PS51450">
    <property type="entry name" value="LRR"/>
    <property type="match status" value="3"/>
</dbReference>
<dbReference type="Proteomes" id="UP000824540">
    <property type="component" value="Unassembled WGS sequence"/>
</dbReference>
<dbReference type="Pfam" id="PF23598">
    <property type="entry name" value="LRR_14"/>
    <property type="match status" value="1"/>
</dbReference>
<dbReference type="EMBL" id="JAFBMS010000002">
    <property type="protein sequence ID" value="KAG9355030.1"/>
    <property type="molecule type" value="Genomic_DNA"/>
</dbReference>
<dbReference type="InterPro" id="IPR050216">
    <property type="entry name" value="LRR_domain-containing"/>
</dbReference>
<dbReference type="PANTHER" id="PTHR48051:SF16">
    <property type="entry name" value="LEUCINE-RICH REPEAT-CONTAINING PROTEIN 2"/>
    <property type="match status" value="1"/>
</dbReference>
<dbReference type="InterPro" id="IPR032675">
    <property type="entry name" value="LRR_dom_sf"/>
</dbReference>
<evidence type="ECO:0000259" key="3">
    <source>
        <dbReference type="Pfam" id="PF23598"/>
    </source>
</evidence>
<dbReference type="AlphaFoldDB" id="A0A8T2PUI8"/>
<proteinExistence type="predicted"/>
<accession>A0A8T2PUI8</accession>
<dbReference type="InterPro" id="IPR055414">
    <property type="entry name" value="LRR_R13L4/SHOC2-like"/>
</dbReference>
<dbReference type="FunFam" id="3.80.10.10:FF:000041">
    <property type="entry name" value="LRR receptor-like serine/threonine-protein kinase ERECTA"/>
    <property type="match status" value="1"/>
</dbReference>
<reference evidence="4" key="1">
    <citation type="thesis" date="2021" institute="BYU ScholarsArchive" country="Provo, UT, USA">
        <title>Applications of and Algorithms for Genome Assembly and Genomic Analyses with an Emphasis on Marine Teleosts.</title>
        <authorList>
            <person name="Pickett B.D."/>
        </authorList>
    </citation>
    <scope>NUCLEOTIDE SEQUENCE</scope>
    <source>
        <strain evidence="4">HI-2016</strain>
    </source>
</reference>
<organism evidence="4 5">
    <name type="scientific">Albula glossodonta</name>
    <name type="common">roundjaw bonefish</name>
    <dbReference type="NCBI Taxonomy" id="121402"/>
    <lineage>
        <taxon>Eukaryota</taxon>
        <taxon>Metazoa</taxon>
        <taxon>Chordata</taxon>
        <taxon>Craniata</taxon>
        <taxon>Vertebrata</taxon>
        <taxon>Euteleostomi</taxon>
        <taxon>Actinopterygii</taxon>
        <taxon>Neopterygii</taxon>
        <taxon>Teleostei</taxon>
        <taxon>Albuliformes</taxon>
        <taxon>Albulidae</taxon>
        <taxon>Albula</taxon>
    </lineage>
</organism>
<protein>
    <recommendedName>
        <fullName evidence="3">Disease resistance R13L4/SHOC-2-like LRR domain-containing protein</fullName>
    </recommendedName>
</protein>
<evidence type="ECO:0000256" key="2">
    <source>
        <dbReference type="ARBA" id="ARBA00022737"/>
    </source>
</evidence>
<comment type="caution">
    <text evidence="4">The sequence shown here is derived from an EMBL/GenBank/DDBJ whole genome shotgun (WGS) entry which is preliminary data.</text>
</comment>
<evidence type="ECO:0000313" key="5">
    <source>
        <dbReference type="Proteomes" id="UP000824540"/>
    </source>
</evidence>
<dbReference type="InterPro" id="IPR001611">
    <property type="entry name" value="Leu-rich_rpt"/>
</dbReference>
<gene>
    <name evidence="4" type="ORF">JZ751_001743</name>
</gene>
<dbReference type="Gene3D" id="3.80.10.10">
    <property type="entry name" value="Ribonuclease Inhibitor"/>
    <property type="match status" value="2"/>
</dbReference>
<feature type="domain" description="Disease resistance R13L4/SHOC-2-like LRR" evidence="3">
    <location>
        <begin position="137"/>
        <end position="221"/>
    </location>
</feature>
<dbReference type="SMART" id="SM00364">
    <property type="entry name" value="LRR_BAC"/>
    <property type="match status" value="3"/>
</dbReference>
<keyword evidence="5" id="KW-1185">Reference proteome</keyword>
<dbReference type="GO" id="GO:0005737">
    <property type="term" value="C:cytoplasm"/>
    <property type="evidence" value="ECO:0007669"/>
    <property type="project" value="TreeGrafter"/>
</dbReference>
<name>A0A8T2PUI8_9TELE</name>
<keyword evidence="1" id="KW-0433">Leucine-rich repeat</keyword>
<dbReference type="SMART" id="SM00369">
    <property type="entry name" value="LRR_TYP"/>
    <property type="match status" value="4"/>
</dbReference>
<dbReference type="InterPro" id="IPR003591">
    <property type="entry name" value="Leu-rich_rpt_typical-subtyp"/>
</dbReference>
<evidence type="ECO:0000313" key="4">
    <source>
        <dbReference type="EMBL" id="KAG9355030.1"/>
    </source>
</evidence>
<dbReference type="SUPFAM" id="SSF52058">
    <property type="entry name" value="L domain-like"/>
    <property type="match status" value="1"/>
</dbReference>
<dbReference type="PANTHER" id="PTHR48051">
    <property type="match status" value="1"/>
</dbReference>
<sequence length="394" mass="46173">MMKVTQAIDIPVYDLSLIRSLWEGRVKKYRQRQKKEQERLEKSALARVNQQWQYRIKCRTMKPSEISELQEYLERTPLSNTRNYNGVSNLQPYQESLIEGNSIIEAYCLFDSDEKVQIEEQRYIFELDGEARTDLPDYIQDMTYLRQWHIRGTNIHKIPKYIENFQELQVLDVPKNGIEELPTEIGKLVRLKELNVSYNKLSSIPPELGECEELERLEVIANLDIKELPFELSNLKKLTYLDLSANKLSCIPVCVLRMSSLQWLDISLNLLTDLPQDIDRLEELQSLFLHKNKLTYLPMELTNITTLKMIVVSGDLLVCIPTKLCDNPDIKFITLYDNPIETQEKEESHEKVEEEDEKVQNAHEKEFMEAYIESLKDRETAPTYTTKVSLSCLL</sequence>
<keyword evidence="2" id="KW-0677">Repeat</keyword>